<gene>
    <name evidence="1" type="ORF">CWI37_2089p0010</name>
</gene>
<evidence type="ECO:0000313" key="1">
    <source>
        <dbReference type="EMBL" id="TBT97762.1"/>
    </source>
</evidence>
<dbReference type="Proteomes" id="UP000292362">
    <property type="component" value="Unassembled WGS sequence"/>
</dbReference>
<proteinExistence type="predicted"/>
<comment type="caution">
    <text evidence="1">The sequence shown here is derived from an EMBL/GenBank/DDBJ whole genome shotgun (WGS) entry which is preliminary data.</text>
</comment>
<protein>
    <submittedName>
        <fullName evidence="1">Uncharacterized protein</fullName>
    </submittedName>
</protein>
<reference evidence="1 2" key="1">
    <citation type="submission" date="2017-12" db="EMBL/GenBank/DDBJ databases">
        <authorList>
            <person name="Pombert J.-F."/>
            <person name="Haag K.L."/>
            <person name="Ebert D."/>
        </authorList>
    </citation>
    <scope>NUCLEOTIDE SEQUENCE [LARGE SCALE GENOMIC DNA]</scope>
    <source>
        <strain evidence="1">FI-OER-3-3</strain>
    </source>
</reference>
<dbReference type="AlphaFoldDB" id="A0A4Q9KSJ4"/>
<name>A0A4Q9KSJ4_9MICR</name>
<dbReference type="VEuPathDB" id="MicrosporidiaDB:CWI37_2089p0010"/>
<evidence type="ECO:0000313" key="2">
    <source>
        <dbReference type="Proteomes" id="UP000292362"/>
    </source>
</evidence>
<dbReference type="EMBL" id="PITJ01002089">
    <property type="protein sequence ID" value="TBT97762.1"/>
    <property type="molecule type" value="Genomic_DNA"/>
</dbReference>
<accession>A0A4Q9KSJ4</accession>
<organism evidence="1 2">
    <name type="scientific">Hamiltosporidium tvaerminnensis</name>
    <dbReference type="NCBI Taxonomy" id="1176355"/>
    <lineage>
        <taxon>Eukaryota</taxon>
        <taxon>Fungi</taxon>
        <taxon>Fungi incertae sedis</taxon>
        <taxon>Microsporidia</taxon>
        <taxon>Dubosqiidae</taxon>
        <taxon>Hamiltosporidium</taxon>
    </lineage>
</organism>
<sequence length="99" mass="11291">MFVFGPHKLVTGEYAECHVPKDVSDAARIIQSIQVCYDESTSKVKPRFTWKESIESKISKILCFIDLLEKTVRQEKVSSSQKKVSEKLCKSLIGLKQNK</sequence>